<proteinExistence type="inferred from homology"/>
<evidence type="ECO:0000259" key="8">
    <source>
        <dbReference type="Pfam" id="PF02687"/>
    </source>
</evidence>
<evidence type="ECO:0000256" key="6">
    <source>
        <dbReference type="ARBA" id="ARBA00038076"/>
    </source>
</evidence>
<accession>A0ABS7T3U0</accession>
<keyword evidence="4 7" id="KW-1133">Transmembrane helix</keyword>
<feature type="transmembrane region" description="Helical" evidence="7">
    <location>
        <begin position="23"/>
        <end position="46"/>
    </location>
</feature>
<evidence type="ECO:0000256" key="7">
    <source>
        <dbReference type="SAM" id="Phobius"/>
    </source>
</evidence>
<feature type="transmembrane region" description="Helical" evidence="7">
    <location>
        <begin position="282"/>
        <end position="304"/>
    </location>
</feature>
<organism evidence="10 11">
    <name type="scientific">Novilysobacter selenitireducens</name>
    <dbReference type="NCBI Taxonomy" id="2872639"/>
    <lineage>
        <taxon>Bacteria</taxon>
        <taxon>Pseudomonadati</taxon>
        <taxon>Pseudomonadota</taxon>
        <taxon>Gammaproteobacteria</taxon>
        <taxon>Lysobacterales</taxon>
        <taxon>Lysobacteraceae</taxon>
        <taxon>Novilysobacter</taxon>
    </lineage>
</organism>
<reference evidence="10 11" key="1">
    <citation type="submission" date="2021-09" db="EMBL/GenBank/DDBJ databases">
        <title>Lysobacter sp. 13A isolated from the river sediment.</title>
        <authorList>
            <person name="Liu H."/>
            <person name="Li S."/>
            <person name="Mao S."/>
        </authorList>
    </citation>
    <scope>NUCLEOTIDE SEQUENCE [LARGE SCALE GENOMIC DNA]</scope>
    <source>
        <strain evidence="10 11">13A</strain>
    </source>
</reference>
<dbReference type="PANTHER" id="PTHR30572">
    <property type="entry name" value="MEMBRANE COMPONENT OF TRANSPORTER-RELATED"/>
    <property type="match status" value="1"/>
</dbReference>
<dbReference type="Proteomes" id="UP001430954">
    <property type="component" value="Unassembled WGS sequence"/>
</dbReference>
<feature type="domain" description="ABC3 transporter permease C-terminal" evidence="8">
    <location>
        <begin position="287"/>
        <end position="401"/>
    </location>
</feature>
<evidence type="ECO:0000256" key="5">
    <source>
        <dbReference type="ARBA" id="ARBA00023136"/>
    </source>
</evidence>
<dbReference type="Pfam" id="PF12704">
    <property type="entry name" value="MacB_PCD"/>
    <property type="match status" value="1"/>
</dbReference>
<keyword evidence="11" id="KW-1185">Reference proteome</keyword>
<dbReference type="EMBL" id="JAINZW010000001">
    <property type="protein sequence ID" value="MBZ4038538.1"/>
    <property type="molecule type" value="Genomic_DNA"/>
</dbReference>
<evidence type="ECO:0000313" key="11">
    <source>
        <dbReference type="Proteomes" id="UP001430954"/>
    </source>
</evidence>
<sequence>MRALLDVAGEAVGSIRAHGFRSILTTLGIVIGVAAVIAVVSVMSGLSRSITQKFSGLGGDSLTVRSHTPLELSMQGRRNRLSLRDYEFIVQHVDEIRDVSPMFMAVSDFGADVAVRGKKTFTRILATTEGYQDARQLFPRVGRFITGHDNRSRRRICVIGEKVRDALDLPNDPTGRFITIAGEPFLVVGVMEPRGEIFGFSQDDFVLIPFKTGLAIGDLAEPDVSITLKVDSLDRVEQAAERITALLRQLHRLKPGQANDFKVQTAEELNESFSEIVQMTGVVLAAMVSVSLLVGGIGIMNIMLVSVTERTREIGIAKALGATPARIMQQFLLEAALLSLAGGVVGVVLGYAIGLLVSSVLPGVGSAVVPWWAVGLSFAFATVVGLVFGLLPAAKAARMDPITALRHE</sequence>
<evidence type="ECO:0000256" key="1">
    <source>
        <dbReference type="ARBA" id="ARBA00004651"/>
    </source>
</evidence>
<dbReference type="InterPro" id="IPR050250">
    <property type="entry name" value="Macrolide_Exporter_MacB"/>
</dbReference>
<evidence type="ECO:0000313" key="10">
    <source>
        <dbReference type="EMBL" id="MBZ4038538.1"/>
    </source>
</evidence>
<evidence type="ECO:0000256" key="3">
    <source>
        <dbReference type="ARBA" id="ARBA00022692"/>
    </source>
</evidence>
<feature type="transmembrane region" description="Helical" evidence="7">
    <location>
        <begin position="369"/>
        <end position="391"/>
    </location>
</feature>
<name>A0ABS7T3U0_9GAMM</name>
<dbReference type="InterPro" id="IPR003838">
    <property type="entry name" value="ABC3_permease_C"/>
</dbReference>
<comment type="subcellular location">
    <subcellularLocation>
        <location evidence="1">Cell membrane</location>
        <topology evidence="1">Multi-pass membrane protein</topology>
    </subcellularLocation>
</comment>
<comment type="caution">
    <text evidence="10">The sequence shown here is derived from an EMBL/GenBank/DDBJ whole genome shotgun (WGS) entry which is preliminary data.</text>
</comment>
<keyword evidence="2" id="KW-1003">Cell membrane</keyword>
<evidence type="ECO:0000256" key="4">
    <source>
        <dbReference type="ARBA" id="ARBA00022989"/>
    </source>
</evidence>
<feature type="domain" description="MacB-like periplasmic core" evidence="9">
    <location>
        <begin position="22"/>
        <end position="246"/>
    </location>
</feature>
<keyword evidence="5 7" id="KW-0472">Membrane</keyword>
<dbReference type="RefSeq" id="WP_223674717.1">
    <property type="nucleotide sequence ID" value="NZ_JAINZW010000001.1"/>
</dbReference>
<evidence type="ECO:0000256" key="2">
    <source>
        <dbReference type="ARBA" id="ARBA00022475"/>
    </source>
</evidence>
<dbReference type="PANTHER" id="PTHR30572:SF4">
    <property type="entry name" value="ABC TRANSPORTER PERMEASE YTRF"/>
    <property type="match status" value="1"/>
</dbReference>
<evidence type="ECO:0000259" key="9">
    <source>
        <dbReference type="Pfam" id="PF12704"/>
    </source>
</evidence>
<feature type="transmembrane region" description="Helical" evidence="7">
    <location>
        <begin position="335"/>
        <end position="357"/>
    </location>
</feature>
<comment type="similarity">
    <text evidence="6">Belongs to the ABC-4 integral membrane protein family.</text>
</comment>
<gene>
    <name evidence="10" type="ORF">K6753_03165</name>
</gene>
<protein>
    <submittedName>
        <fullName evidence="10">ABC transporter permease</fullName>
    </submittedName>
</protein>
<dbReference type="InterPro" id="IPR025857">
    <property type="entry name" value="MacB_PCD"/>
</dbReference>
<dbReference type="Pfam" id="PF02687">
    <property type="entry name" value="FtsX"/>
    <property type="match status" value="1"/>
</dbReference>
<keyword evidence="3 7" id="KW-0812">Transmembrane</keyword>